<protein>
    <recommendedName>
        <fullName evidence="2">Cysteine-rich DPF motif domain-containing protein 1</fullName>
    </recommendedName>
</protein>
<proteinExistence type="inferred from homology"/>
<gene>
    <name evidence="5" type="ORF">Bhyg_10707</name>
</gene>
<dbReference type="InterPro" id="IPR042426">
    <property type="entry name" value="CDPF1"/>
</dbReference>
<evidence type="ECO:0000256" key="3">
    <source>
        <dbReference type="SAM" id="MobiDB-lite"/>
    </source>
</evidence>
<evidence type="ECO:0000256" key="2">
    <source>
        <dbReference type="ARBA" id="ARBA00014801"/>
    </source>
</evidence>
<feature type="compositionally biased region" description="Polar residues" evidence="3">
    <location>
        <begin position="74"/>
        <end position="83"/>
    </location>
</feature>
<dbReference type="PANTHER" id="PTHR31849">
    <property type="entry name" value="CYSTEINE-RICH PDF MOTIF DOMAIN-CONTAINING PROTEIN 1"/>
    <property type="match status" value="1"/>
</dbReference>
<feature type="domain" description="Cysteine-rich DPF motif" evidence="4">
    <location>
        <begin position="99"/>
        <end position="200"/>
    </location>
</feature>
<evidence type="ECO:0000313" key="5">
    <source>
        <dbReference type="EMBL" id="KAJ6637976.1"/>
    </source>
</evidence>
<feature type="region of interest" description="Disordered" evidence="3">
    <location>
        <begin position="72"/>
        <end position="93"/>
    </location>
</feature>
<dbReference type="EMBL" id="WJQU01000003">
    <property type="protein sequence ID" value="KAJ6637976.1"/>
    <property type="molecule type" value="Genomic_DNA"/>
</dbReference>
<dbReference type="PRINTS" id="PR01995">
    <property type="entry name" value="UPF0595"/>
</dbReference>
<dbReference type="AlphaFoldDB" id="A0A9Q0MU14"/>
<comment type="similarity">
    <text evidence="1">Belongs to the CDPF1 family.</text>
</comment>
<feature type="non-terminal residue" evidence="5">
    <location>
        <position position="209"/>
    </location>
</feature>
<dbReference type="OrthoDB" id="191995at2759"/>
<evidence type="ECO:0000259" key="4">
    <source>
        <dbReference type="Pfam" id="PF10170"/>
    </source>
</evidence>
<name>A0A9Q0MU14_9DIPT</name>
<comment type="caution">
    <text evidence="5">The sequence shown here is derived from an EMBL/GenBank/DDBJ whole genome shotgun (WGS) entry which is preliminary data.</text>
</comment>
<dbReference type="InterPro" id="IPR018785">
    <property type="entry name" value="CDPF1_dom"/>
</dbReference>
<organism evidence="5 6">
    <name type="scientific">Pseudolycoriella hygida</name>
    <dbReference type="NCBI Taxonomy" id="35572"/>
    <lineage>
        <taxon>Eukaryota</taxon>
        <taxon>Metazoa</taxon>
        <taxon>Ecdysozoa</taxon>
        <taxon>Arthropoda</taxon>
        <taxon>Hexapoda</taxon>
        <taxon>Insecta</taxon>
        <taxon>Pterygota</taxon>
        <taxon>Neoptera</taxon>
        <taxon>Endopterygota</taxon>
        <taxon>Diptera</taxon>
        <taxon>Nematocera</taxon>
        <taxon>Sciaroidea</taxon>
        <taxon>Sciaridae</taxon>
        <taxon>Pseudolycoriella</taxon>
    </lineage>
</organism>
<keyword evidence="6" id="KW-1185">Reference proteome</keyword>
<accession>A0A9Q0MU14</accession>
<dbReference type="Proteomes" id="UP001151699">
    <property type="component" value="Chromosome X"/>
</dbReference>
<evidence type="ECO:0000256" key="1">
    <source>
        <dbReference type="ARBA" id="ARBA00007917"/>
    </source>
</evidence>
<reference evidence="5" key="1">
    <citation type="submission" date="2022-07" db="EMBL/GenBank/DDBJ databases">
        <authorList>
            <person name="Trinca V."/>
            <person name="Uliana J.V.C."/>
            <person name="Torres T.T."/>
            <person name="Ward R.J."/>
            <person name="Monesi N."/>
        </authorList>
    </citation>
    <scope>NUCLEOTIDE SEQUENCE</scope>
    <source>
        <strain evidence="5">HSMRA1968</strain>
        <tissue evidence="5">Whole embryos</tissue>
    </source>
</reference>
<dbReference type="Pfam" id="PF10170">
    <property type="entry name" value="C6_DPF"/>
    <property type="match status" value="1"/>
</dbReference>
<dbReference type="PANTHER" id="PTHR31849:SF1">
    <property type="entry name" value="CYSTEINE-RICH DPF MOTIF DOMAIN-CONTAINING PROTEIN 1"/>
    <property type="match status" value="1"/>
</dbReference>
<evidence type="ECO:0000313" key="6">
    <source>
        <dbReference type="Proteomes" id="UP001151699"/>
    </source>
</evidence>
<sequence>RRSSAKNRPTKFYYSKNWIDFRYLNVLKVTASQKKSSDFNINLELLSKFCLFWIEGIVAKFITKLQSMDEPAQEDTSASSQNHAKAKKDEEDEIPKPKFKCENCGLHEEYDYFGKQPPFANKIKFNENCYIMKDPFTAAPEHAKTTNSEYFIALGTICTRCDRQICRGADCSFYYLKTYCLQCAVNNVSLYPLEVQSKIKKQIAMIRTH</sequence>